<keyword evidence="1" id="KW-1133">Transmembrane helix</keyword>
<evidence type="ECO:0000313" key="2">
    <source>
        <dbReference type="EMBL" id="ABM81332.1"/>
    </source>
</evidence>
<feature type="transmembrane region" description="Helical" evidence="1">
    <location>
        <begin position="24"/>
        <end position="42"/>
    </location>
</feature>
<sequence>MPLAFAALLRKDLLSTMRRWQEPAALLIVAGVAGLASSYMVSGPAAPIAEYEDAAAVLAAGQILTMLIVSLAAGFLAVLREAEKGTLDGLRASAIPPEELFLAKLAYIYMLVASLSLAYALSTAFLASWSQLVSPAYIAMVMVVSLYFSAAAALTSFMIVYSESRSLLSIVVLAGLLTPYLQQAVQPLGYAAAGLATLGDTALLAGVAVAFTVIATLLSKPLAEI</sequence>
<keyword evidence="1" id="KW-0472">Membrane</keyword>
<evidence type="ECO:0008006" key="4">
    <source>
        <dbReference type="Google" id="ProtNLM"/>
    </source>
</evidence>
<feature type="transmembrane region" description="Helical" evidence="1">
    <location>
        <begin position="191"/>
        <end position="218"/>
    </location>
</feature>
<gene>
    <name evidence="2" type="ordered locus">Hbut_1510</name>
</gene>
<dbReference type="STRING" id="415426.Hbut_1510"/>
<feature type="transmembrane region" description="Helical" evidence="1">
    <location>
        <begin position="54"/>
        <end position="79"/>
    </location>
</feature>
<accession>A2BMX1</accession>
<dbReference type="RefSeq" id="WP_011822650.1">
    <property type="nucleotide sequence ID" value="NC_008818.1"/>
</dbReference>
<feature type="transmembrane region" description="Helical" evidence="1">
    <location>
        <begin position="100"/>
        <end position="125"/>
    </location>
</feature>
<dbReference type="AlphaFoldDB" id="A2BMX1"/>
<dbReference type="Proteomes" id="UP000002593">
    <property type="component" value="Chromosome"/>
</dbReference>
<keyword evidence="3" id="KW-1185">Reference proteome</keyword>
<feature type="transmembrane region" description="Helical" evidence="1">
    <location>
        <begin position="137"/>
        <end position="160"/>
    </location>
</feature>
<proteinExistence type="predicted"/>
<evidence type="ECO:0000256" key="1">
    <source>
        <dbReference type="SAM" id="Phobius"/>
    </source>
</evidence>
<protein>
    <recommendedName>
        <fullName evidence="4">ABC transporter permease</fullName>
    </recommendedName>
</protein>
<dbReference type="EMBL" id="CP000493">
    <property type="protein sequence ID" value="ABM81332.1"/>
    <property type="molecule type" value="Genomic_DNA"/>
</dbReference>
<evidence type="ECO:0000313" key="3">
    <source>
        <dbReference type="Proteomes" id="UP000002593"/>
    </source>
</evidence>
<name>A2BMX1_HYPBU</name>
<reference evidence="2 3" key="1">
    <citation type="journal article" date="2007" name="Archaea">
        <title>The genome of Hyperthermus butylicus: a sulfur-reducing, peptide fermenting, neutrophilic Crenarchaeote growing up to 108 degrees C.</title>
        <authorList>
            <person name="Brugger K."/>
            <person name="Chen L."/>
            <person name="Stark M."/>
            <person name="Zibat A."/>
            <person name="Redder P."/>
            <person name="Ruepp A."/>
            <person name="Awayez M."/>
            <person name="She Q."/>
            <person name="Garrett R.A."/>
            <person name="Klenk H.P."/>
        </authorList>
    </citation>
    <scope>NUCLEOTIDE SEQUENCE [LARGE SCALE GENOMIC DNA]</scope>
    <source>
        <strain evidence="3">DSM 5456 / JCM 9403 / PLM1-5</strain>
    </source>
</reference>
<dbReference type="GeneID" id="4782310"/>
<dbReference type="KEGG" id="hbu:Hbut_1510"/>
<dbReference type="eggNOG" id="arCOG01328">
    <property type="taxonomic scope" value="Archaea"/>
</dbReference>
<dbReference type="HOGENOM" id="CLU_1253630_0_0_2"/>
<dbReference type="OrthoDB" id="51643at2157"/>
<organism evidence="2 3">
    <name type="scientific">Hyperthermus butylicus (strain DSM 5456 / JCM 9403 / PLM1-5)</name>
    <dbReference type="NCBI Taxonomy" id="415426"/>
    <lineage>
        <taxon>Archaea</taxon>
        <taxon>Thermoproteota</taxon>
        <taxon>Thermoprotei</taxon>
        <taxon>Desulfurococcales</taxon>
        <taxon>Pyrodictiaceae</taxon>
        <taxon>Hyperthermus</taxon>
    </lineage>
</organism>
<dbReference type="EnsemblBacteria" id="ABM81332">
    <property type="protein sequence ID" value="ABM81332"/>
    <property type="gene ID" value="Hbut_1510"/>
</dbReference>
<keyword evidence="1" id="KW-0812">Transmembrane</keyword>
<feature type="transmembrane region" description="Helical" evidence="1">
    <location>
        <begin position="167"/>
        <end position="185"/>
    </location>
</feature>